<dbReference type="InterPro" id="IPR006059">
    <property type="entry name" value="SBP"/>
</dbReference>
<comment type="caution">
    <text evidence="1">The sequence shown here is derived from an EMBL/GenBank/DDBJ whole genome shotgun (WGS) entry which is preliminary data.</text>
</comment>
<protein>
    <submittedName>
        <fullName evidence="1">Extracellular solute-binding protein</fullName>
    </submittedName>
</protein>
<organism evidence="1 2">
    <name type="scientific">Cryptosporangium phraense</name>
    <dbReference type="NCBI Taxonomy" id="2593070"/>
    <lineage>
        <taxon>Bacteria</taxon>
        <taxon>Bacillati</taxon>
        <taxon>Actinomycetota</taxon>
        <taxon>Actinomycetes</taxon>
        <taxon>Cryptosporangiales</taxon>
        <taxon>Cryptosporangiaceae</taxon>
        <taxon>Cryptosporangium</taxon>
    </lineage>
</organism>
<dbReference type="InParanoid" id="A0A545AHJ5"/>
<sequence>MTRRKEAVVLRLLGRTFDGFERAVEAQASVPVAASWVELPSLEHAVLSSDALLDGSVDLALVVSDWLPALIEQGKVLDLAPRLAAAPPPDWPDGWSPSMRLLQTRGDRVYGVPYHDGPMMLLYRPDLFADAREQAGFAERVGYPLAPPASWEQFLDVARWFTRPGLYGTVLAGQPDGHNDVYDFLLQLWSRGGELSSLAGPAAVSGLEFLRRLRRERLVDPASMEWDSVASGEHFAAGEAALMVNWAGYAAMCAPGAVACAPVPNGVSLNIYWVWVVAAGSAAPGPAYEFLKHLASPEMDVITSLSGATGVRLSTWRDPRVRALSPYYEVIEEVHRGVLSPPPVTDWPSVAGVLSSAIHDVMRERVDPAAALAAASAEIDAVGWLR</sequence>
<dbReference type="SUPFAM" id="SSF53850">
    <property type="entry name" value="Periplasmic binding protein-like II"/>
    <property type="match status" value="1"/>
</dbReference>
<dbReference type="PANTHER" id="PTHR43649">
    <property type="entry name" value="ARABINOSE-BINDING PROTEIN-RELATED"/>
    <property type="match status" value="1"/>
</dbReference>
<dbReference type="InterPro" id="IPR050490">
    <property type="entry name" value="Bact_solute-bd_prot1"/>
</dbReference>
<accession>A0A545AHJ5</accession>
<name>A0A545AHJ5_9ACTN</name>
<evidence type="ECO:0000313" key="2">
    <source>
        <dbReference type="Proteomes" id="UP000317982"/>
    </source>
</evidence>
<evidence type="ECO:0000313" key="1">
    <source>
        <dbReference type="EMBL" id="TQS40797.1"/>
    </source>
</evidence>
<dbReference type="Proteomes" id="UP000317982">
    <property type="component" value="Unassembled WGS sequence"/>
</dbReference>
<dbReference type="EMBL" id="VIRS01000034">
    <property type="protein sequence ID" value="TQS40797.1"/>
    <property type="molecule type" value="Genomic_DNA"/>
</dbReference>
<dbReference type="AlphaFoldDB" id="A0A545AHJ5"/>
<dbReference type="PANTHER" id="PTHR43649:SF12">
    <property type="entry name" value="DIACETYLCHITOBIOSE BINDING PROTEIN DASA"/>
    <property type="match status" value="1"/>
</dbReference>
<gene>
    <name evidence="1" type="ORF">FL583_33090</name>
</gene>
<dbReference type="Gene3D" id="3.40.190.10">
    <property type="entry name" value="Periplasmic binding protein-like II"/>
    <property type="match status" value="2"/>
</dbReference>
<proteinExistence type="predicted"/>
<reference evidence="1 2" key="1">
    <citation type="submission" date="2019-07" db="EMBL/GenBank/DDBJ databases">
        <title>Cryptosporangium phraense sp. nov., isolated from plant litter.</title>
        <authorList>
            <person name="Suriyachadkun C."/>
        </authorList>
    </citation>
    <scope>NUCLEOTIDE SEQUENCE [LARGE SCALE GENOMIC DNA]</scope>
    <source>
        <strain evidence="1 2">A-T 5661</strain>
    </source>
</reference>
<dbReference type="OrthoDB" id="9770625at2"/>
<dbReference type="Pfam" id="PF01547">
    <property type="entry name" value="SBP_bac_1"/>
    <property type="match status" value="1"/>
</dbReference>
<keyword evidence="2" id="KW-1185">Reference proteome</keyword>